<feature type="region of interest" description="Disordered" evidence="1">
    <location>
        <begin position="237"/>
        <end position="289"/>
    </location>
</feature>
<evidence type="ECO:0000313" key="3">
    <source>
        <dbReference type="Proteomes" id="UP000037923"/>
    </source>
</evidence>
<dbReference type="OMA" id="SCYFSEW"/>
<feature type="region of interest" description="Disordered" evidence="1">
    <location>
        <begin position="1230"/>
        <end position="1256"/>
    </location>
</feature>
<dbReference type="RefSeq" id="XP_015664631.1">
    <property type="nucleotide sequence ID" value="XM_015796623.1"/>
</dbReference>
<accession>A0A0N0E097</accession>
<evidence type="ECO:0000313" key="2">
    <source>
        <dbReference type="EMBL" id="KPA86192.1"/>
    </source>
</evidence>
<dbReference type="OrthoDB" id="264321at2759"/>
<organism evidence="2 3">
    <name type="scientific">Leptomonas pyrrhocoris</name>
    <name type="common">Firebug parasite</name>
    <dbReference type="NCBI Taxonomy" id="157538"/>
    <lineage>
        <taxon>Eukaryota</taxon>
        <taxon>Discoba</taxon>
        <taxon>Euglenozoa</taxon>
        <taxon>Kinetoplastea</taxon>
        <taxon>Metakinetoplastina</taxon>
        <taxon>Trypanosomatida</taxon>
        <taxon>Trypanosomatidae</taxon>
        <taxon>Leishmaniinae</taxon>
        <taxon>Leptomonas</taxon>
    </lineage>
</organism>
<feature type="region of interest" description="Disordered" evidence="1">
    <location>
        <begin position="697"/>
        <end position="723"/>
    </location>
</feature>
<feature type="compositionally biased region" description="Basic and acidic residues" evidence="1">
    <location>
        <begin position="1145"/>
        <end position="1161"/>
    </location>
</feature>
<feature type="region of interest" description="Disordered" evidence="1">
    <location>
        <begin position="1045"/>
        <end position="1083"/>
    </location>
</feature>
<proteinExistence type="predicted"/>
<dbReference type="Proteomes" id="UP000037923">
    <property type="component" value="Unassembled WGS sequence"/>
</dbReference>
<feature type="region of interest" description="Disordered" evidence="1">
    <location>
        <begin position="900"/>
        <end position="920"/>
    </location>
</feature>
<feature type="region of interest" description="Disordered" evidence="1">
    <location>
        <begin position="1138"/>
        <end position="1161"/>
    </location>
</feature>
<feature type="compositionally biased region" description="Basic residues" evidence="1">
    <location>
        <begin position="247"/>
        <end position="257"/>
    </location>
</feature>
<sequence length="1543" mass="165456">MVMFTTASDARALCRAIAVNAAGKSSSLKTATTADSANDPKLHSGSKEPLQGSGRERHHCRWTVIPLREHANGEAMPLKSSQKSHLEPPDRRVAALRLLRRLQCELKQRTTFLTPHPDPSPPPTPTLQETATTKDSAAMAGSHTSDREGSMLRCRLSTAVSDTEAITCDQPAFVWSETNFSDGTVRFLNGATPLFFSEQEIRWDEGDGADAAQKQSSRNTQDVSFLCLDLGGLYTAAPPSPSPSPLPHRKQGTKRTQHTSPAPSGQCDTTLSPTQKSPTSESSEQQADGSATASLVTLLQQRFSYARASFPFDQSSVHALTLKELWVVPLSACEVSAFAPQSRSPFDYFPTFVVVEGESSQTSKSSISRSTSTHEAPSICVRIAQHTPELQLHLPQHQYKSMAGQRKRRRGEGEAAVGSRALPQDPDDAPVLLCAPEKTRLRFRVVASAFLAHSCYFSRWCCAEDFDVTHLFTGGGPYCVESNNRLRGAASAACTSRHQSSFHVFYTAMQHSMNAENAFMREVWTALWRTGDASATEAVPGAAVQLTAEALPRALRSSNDPIDARSAAHASDFVRRIKAADDLFDDTDAAAPTLVFATRGKGSNAVRPPVWPVEVLWNLWTRLGWTPPRLSSSFLVQLCGVTSAAAAVDDQSGGPPRCMTPAEWSAFVGRCTEVLDERYVQETLAGPEERSAHRVAPLCGKDGDGENGDVEAEHDDGFSRASDGDLLSERRTQILQMKLERLDTLRHIFSMRSALLSERSRQGLPNRRCKVYLGNDHVAVPDEVGRLFAGLEETAASDRQGADNLPLYVGPAAQALAADIAATIPTSAKTHSPAHEKGPIPTTFSSAWAFGVLESPAFPLPSSLPDVVSSALDGATRIRPPLPSRDASTNPSASAMNELLRRRPSHTSDQTRSSLPGDPDDAVCTELLSAEDAYCEVVDIAELRWRAHPGAVPEGITPGKICCHTTNGNKGDGDGARCACCCSLACQHAAIAAASPQSRGLSGQGLQTCLPTAPGVHTLTDPTVVWLSTTFVNFLKKNGVPEAASQLGTGESGPSLPFSAADQGEDEETNASEKVNDQEENVKAAWPTGETLTALLTDTIVRAVQQNKAVVRRLMQLVHTYESTASAAAAGKARCARGAGEDVDSDGHPDRADPAAEPERGATHNAALTCAVWRCLSAAEAVDTRDEANAYASSAKQLAIRQLQNFWASVAALTRQSVLEKYGVLSVGQQNKSSLDEPSCEDDGEVVNEEEEEADTNSCAAFADGDVELCQGEESWRGNELGAAASGMLDVEGGSDWVNSAASSRDTGNASLKQVKAGTSMHTLTADTTPPSQLFLPTASANMDQRPPTQLRSCYTAFVRAVGKLDGLRAMQLYMQRVITCTADGGAAALPSHNTQSDALLGEWGTFIDAPIETSKETHLPSAPATFAQLLQPHLWLRHALFLLSYAFAGACTESTKGRPPTSLRAKNSSTRYAQGTTAVPSSRTQHTSANEVAKGATPVVSPRLAAFRVLRNGKLALDSWILAAVEEYTGRWHRVIQRLEIA</sequence>
<feature type="region of interest" description="Disordered" evidence="1">
    <location>
        <begin position="24"/>
        <end position="57"/>
    </location>
</feature>
<keyword evidence="3" id="KW-1185">Reference proteome</keyword>
<feature type="compositionally biased region" description="Polar residues" evidence="1">
    <location>
        <begin position="258"/>
        <end position="289"/>
    </location>
</feature>
<dbReference type="EMBL" id="LGTL01000001">
    <property type="protein sequence ID" value="KPA86192.1"/>
    <property type="molecule type" value="Genomic_DNA"/>
</dbReference>
<feature type="region of interest" description="Disordered" evidence="1">
    <location>
        <begin position="1456"/>
        <end position="1494"/>
    </location>
</feature>
<evidence type="ECO:0000256" key="1">
    <source>
        <dbReference type="SAM" id="MobiDB-lite"/>
    </source>
</evidence>
<gene>
    <name evidence="2" type="ORF">ABB37_00437</name>
</gene>
<dbReference type="VEuPathDB" id="TriTrypDB:LpyrH10_01_4370"/>
<feature type="compositionally biased region" description="Polar residues" evidence="1">
    <location>
        <begin position="24"/>
        <end position="36"/>
    </location>
</feature>
<name>A0A0N0E097_LEPPY</name>
<feature type="compositionally biased region" description="Pro residues" evidence="1">
    <location>
        <begin position="116"/>
        <end position="125"/>
    </location>
</feature>
<comment type="caution">
    <text evidence="2">The sequence shown here is derived from an EMBL/GenBank/DDBJ whole genome shotgun (WGS) entry which is preliminary data.</text>
</comment>
<feature type="compositionally biased region" description="Acidic residues" evidence="1">
    <location>
        <begin position="1238"/>
        <end position="1255"/>
    </location>
</feature>
<feature type="compositionally biased region" description="Acidic residues" evidence="1">
    <location>
        <begin position="705"/>
        <end position="714"/>
    </location>
</feature>
<feature type="compositionally biased region" description="Polar residues" evidence="1">
    <location>
        <begin position="1465"/>
        <end position="1491"/>
    </location>
</feature>
<feature type="region of interest" description="Disordered" evidence="1">
    <location>
        <begin position="401"/>
        <end position="423"/>
    </location>
</feature>
<dbReference type="GeneID" id="26900735"/>
<protein>
    <submittedName>
        <fullName evidence="2">Uncharacterized protein</fullName>
    </submittedName>
</protein>
<feature type="region of interest" description="Disordered" evidence="1">
    <location>
        <begin position="110"/>
        <end position="150"/>
    </location>
</feature>
<reference evidence="2 3" key="1">
    <citation type="submission" date="2015-07" db="EMBL/GenBank/DDBJ databases">
        <title>High-quality genome of monoxenous trypanosomatid Leptomonas pyrrhocoris.</title>
        <authorList>
            <person name="Flegontov P."/>
            <person name="Butenko A."/>
            <person name="Firsov S."/>
            <person name="Vlcek C."/>
            <person name="Logacheva M.D."/>
            <person name="Field M."/>
            <person name="Filatov D."/>
            <person name="Flegontova O."/>
            <person name="Gerasimov E."/>
            <person name="Jackson A.P."/>
            <person name="Kelly S."/>
            <person name="Opperdoes F."/>
            <person name="O'Reilly A."/>
            <person name="Votypka J."/>
            <person name="Yurchenko V."/>
            <person name="Lukes J."/>
        </authorList>
    </citation>
    <scope>NUCLEOTIDE SEQUENCE [LARGE SCALE GENOMIC DNA]</scope>
    <source>
        <strain evidence="2">H10</strain>
    </source>
</reference>